<name>T1JDN8_STRMM</name>
<evidence type="ECO:0008006" key="7">
    <source>
        <dbReference type="Google" id="ProtNLM"/>
    </source>
</evidence>
<dbReference type="AlphaFoldDB" id="T1JDN8"/>
<keyword evidence="2" id="KW-0328">Glycosyltransferase</keyword>
<comment type="similarity">
    <text evidence="1">Belongs to the UDP-glycosyltransferase family.</text>
</comment>
<dbReference type="InterPro" id="IPR050271">
    <property type="entry name" value="UDP-glycosyltransferase"/>
</dbReference>
<dbReference type="PANTHER" id="PTHR48043:SF159">
    <property type="entry name" value="EG:EG0003.4 PROTEIN-RELATED"/>
    <property type="match status" value="1"/>
</dbReference>
<dbReference type="GO" id="GO:0008194">
    <property type="term" value="F:UDP-glycosyltransferase activity"/>
    <property type="evidence" value="ECO:0007669"/>
    <property type="project" value="InterPro"/>
</dbReference>
<evidence type="ECO:0000313" key="6">
    <source>
        <dbReference type="Proteomes" id="UP000014500"/>
    </source>
</evidence>
<dbReference type="InterPro" id="IPR002213">
    <property type="entry name" value="UDP_glucos_trans"/>
</dbReference>
<evidence type="ECO:0000256" key="1">
    <source>
        <dbReference type="ARBA" id="ARBA00009995"/>
    </source>
</evidence>
<accession>T1JDN8</accession>
<dbReference type="CDD" id="cd03784">
    <property type="entry name" value="GT1_Gtf-like"/>
    <property type="match status" value="2"/>
</dbReference>
<keyword evidence="3" id="KW-0808">Transferase</keyword>
<dbReference type="SUPFAM" id="SSF53756">
    <property type="entry name" value="UDP-Glycosyltransferase/glycogen phosphorylase"/>
    <property type="match status" value="2"/>
</dbReference>
<dbReference type="FunFam" id="3.40.50.2000:FF:000021">
    <property type="entry name" value="UDP-glucuronosyltransferase"/>
    <property type="match status" value="2"/>
</dbReference>
<dbReference type="PROSITE" id="PS00375">
    <property type="entry name" value="UDPGT"/>
    <property type="match status" value="2"/>
</dbReference>
<dbReference type="HOGENOM" id="CLU_004920_0_0_1"/>
<feature type="transmembrane region" description="Helical" evidence="4">
    <location>
        <begin position="307"/>
        <end position="335"/>
    </location>
</feature>
<dbReference type="Gene3D" id="3.40.50.2000">
    <property type="entry name" value="Glycogen Phosphorylase B"/>
    <property type="match status" value="2"/>
</dbReference>
<dbReference type="PhylomeDB" id="T1JDN8"/>
<evidence type="ECO:0000313" key="5">
    <source>
        <dbReference type="EnsemblMetazoa" id="SMAR011922-PA"/>
    </source>
</evidence>
<organism evidence="5 6">
    <name type="scientific">Strigamia maritima</name>
    <name type="common">European centipede</name>
    <name type="synonym">Geophilus maritimus</name>
    <dbReference type="NCBI Taxonomy" id="126957"/>
    <lineage>
        <taxon>Eukaryota</taxon>
        <taxon>Metazoa</taxon>
        <taxon>Ecdysozoa</taxon>
        <taxon>Arthropoda</taxon>
        <taxon>Myriapoda</taxon>
        <taxon>Chilopoda</taxon>
        <taxon>Pleurostigmophora</taxon>
        <taxon>Geophilomorpha</taxon>
        <taxon>Linotaeniidae</taxon>
        <taxon>Strigamia</taxon>
    </lineage>
</organism>
<keyword evidence="4" id="KW-1133">Transmembrane helix</keyword>
<dbReference type="EnsemblMetazoa" id="SMAR011922-RA">
    <property type="protein sequence ID" value="SMAR011922-PA"/>
    <property type="gene ID" value="SMAR011922"/>
</dbReference>
<evidence type="ECO:0000256" key="4">
    <source>
        <dbReference type="SAM" id="Phobius"/>
    </source>
</evidence>
<protein>
    <recommendedName>
        <fullName evidence="7">UDP-glycosyltransferases domain-containing protein</fullName>
    </recommendedName>
</protein>
<proteinExistence type="inferred from homology"/>
<reference evidence="6" key="1">
    <citation type="submission" date="2011-05" db="EMBL/GenBank/DDBJ databases">
        <authorList>
            <person name="Richards S.R."/>
            <person name="Qu J."/>
            <person name="Jiang H."/>
            <person name="Jhangiani S.N."/>
            <person name="Agravi P."/>
            <person name="Goodspeed R."/>
            <person name="Gross S."/>
            <person name="Mandapat C."/>
            <person name="Jackson L."/>
            <person name="Mathew T."/>
            <person name="Pu L."/>
            <person name="Thornton R."/>
            <person name="Saada N."/>
            <person name="Wilczek-Boney K.B."/>
            <person name="Lee S."/>
            <person name="Kovar C."/>
            <person name="Wu Y."/>
            <person name="Scherer S.E."/>
            <person name="Worley K.C."/>
            <person name="Muzny D.M."/>
            <person name="Gibbs R."/>
        </authorList>
    </citation>
    <scope>NUCLEOTIDE SEQUENCE</scope>
    <source>
        <strain evidence="6">Brora</strain>
    </source>
</reference>
<reference evidence="5" key="2">
    <citation type="submission" date="2015-02" db="UniProtKB">
        <authorList>
            <consortium name="EnsemblMetazoa"/>
        </authorList>
    </citation>
    <scope>IDENTIFICATION</scope>
</reference>
<keyword evidence="4" id="KW-0472">Membrane</keyword>
<evidence type="ECO:0000256" key="2">
    <source>
        <dbReference type="ARBA" id="ARBA00022676"/>
    </source>
</evidence>
<keyword evidence="4" id="KW-0812">Transmembrane</keyword>
<dbReference type="EMBL" id="JH432107">
    <property type="status" value="NOT_ANNOTATED_CDS"/>
    <property type="molecule type" value="Genomic_DNA"/>
</dbReference>
<keyword evidence="6" id="KW-1185">Reference proteome</keyword>
<dbReference type="InterPro" id="IPR035595">
    <property type="entry name" value="UDP_glycos_trans_CS"/>
</dbReference>
<dbReference type="PANTHER" id="PTHR48043">
    <property type="entry name" value="EG:EG0003.4 PROTEIN-RELATED"/>
    <property type="match status" value="1"/>
</dbReference>
<dbReference type="STRING" id="126957.T1JDN8"/>
<dbReference type="Proteomes" id="UP000014500">
    <property type="component" value="Unassembled WGS sequence"/>
</dbReference>
<dbReference type="Pfam" id="PF00201">
    <property type="entry name" value="UDPGT"/>
    <property type="match status" value="2"/>
</dbReference>
<sequence>MPWTPVTCPRPSSFVPNMMLRYTDEMTLFQRFYNSFYFIAIRAINDFHLMPVFEDIAYKYVSKSSSVDTAIDKISLILTNTDPVIITPRPTMPNVVSVGCIHCETALPVPEEFEDFINGSGDEGFILFSLGSNVQSKYLPEEIKQRFIHVFSNLKQRVIWKYEGEIDHLSTNIKATKWMPQQDILGHSKIRLFITHGGLLSLQQAVYHAVPVIGIPLFSDQKVNMARVQQLQIGRTLDFANITVENLNYSINIILQDERYPVNMKKHSRILKDEMDEPAKRAVYWLEYVIRHSGGKHLKSYAERLNWFQYFLIDLLLFLVIGCFLIVTTIVLLFLFQTASSFKIFCLLPVGGKSHEHILLPVVEELLKNNHQVTCVWPHKFPKNIDNPNLKIITLEQAPLKDTSTLQNVFKLPSTNPLSFFASFTDLALVPCETFFKNKEVKLLRKLGVQFDIILVAGFMNEFVLTMSHSIANYSVLLSPNIILPWTPVTCPRPSSFVPNMMLRYTDKMTLFQRFYNSFYFIAIRAINDFHLMPTLENIVYKYVPEASSINAAINKISLIITNTDPVIISPRPTMPNVVSAGCIHCEKALPVPKEFEDFIDGSGDEGFILFSLGSNAQSKYLPEEIKQRFIHVFSNLKQRVIWKYEGEIDNLSTNIKATKWMPQQDILGHSKIRLFITQGGLLSLQQAVYHAVPVIGIPLFADQGVNMARVQQLHIGYTLDFNNITAEHLEYAVNKILQDEKYNTNMLKYSKILKEQMGEPAKRAVYWLEYVIRHSGAGHLKSRAEELSWFQYFLIDLLLLLVIPCFIMEFAEVSLAFLTTPTMGANKIDAADKAQHSLLPYEQQPNSHELGPQSFFWLHTKFSLQGLKT</sequence>
<dbReference type="eggNOG" id="KOG1192">
    <property type="taxonomic scope" value="Eukaryota"/>
</dbReference>
<dbReference type="OMA" id="PSHISNW"/>
<evidence type="ECO:0000256" key="3">
    <source>
        <dbReference type="ARBA" id="ARBA00022679"/>
    </source>
</evidence>